<proteinExistence type="predicted"/>
<dbReference type="Proteomes" id="UP000230407">
    <property type="component" value="Unassembled WGS sequence"/>
</dbReference>
<name>A0A2M8LXL9_9ACTN</name>
<comment type="caution">
    <text evidence="2">The sequence shown here is derived from an EMBL/GenBank/DDBJ whole genome shotgun (WGS) entry which is preliminary data.</text>
</comment>
<sequence length="108" mass="11736">MAGRAGPPSPVAFADGTNHRPHRRPPATAAVTSGRRCARTEKPPRCCESTVRRTMLAMRGGAREGRSGGCFTRPLRFRSHRDIRLSMPGKSMDNGSRVIGCHPVVSVR</sequence>
<accession>A0A2M8LXL9</accession>
<organism evidence="2 3">
    <name type="scientific">Streptomyces carminius</name>
    <dbReference type="NCBI Taxonomy" id="2665496"/>
    <lineage>
        <taxon>Bacteria</taxon>
        <taxon>Bacillati</taxon>
        <taxon>Actinomycetota</taxon>
        <taxon>Actinomycetes</taxon>
        <taxon>Kitasatosporales</taxon>
        <taxon>Streptomycetaceae</taxon>
        <taxon>Streptomyces</taxon>
    </lineage>
</organism>
<dbReference type="AlphaFoldDB" id="A0A2M8LXL9"/>
<protein>
    <submittedName>
        <fullName evidence="2">Uncharacterized protein</fullName>
    </submittedName>
</protein>
<reference evidence="2 3" key="1">
    <citation type="submission" date="2017-11" db="EMBL/GenBank/DDBJ databases">
        <title>Streptomyces carmine sp. nov., a novel actinomycete isolated from Sophora alopecuroides in Xinjiang, China.</title>
        <authorList>
            <person name="Wang Y."/>
            <person name="Luo X."/>
            <person name="Wan C."/>
            <person name="Zhang L."/>
        </authorList>
    </citation>
    <scope>NUCLEOTIDE SEQUENCE [LARGE SCALE GENOMIC DNA]</scope>
    <source>
        <strain evidence="2 3">TRM SA0054</strain>
    </source>
</reference>
<dbReference type="EMBL" id="PGGW01000057">
    <property type="protein sequence ID" value="PJE96691.1"/>
    <property type="molecule type" value="Genomic_DNA"/>
</dbReference>
<evidence type="ECO:0000313" key="3">
    <source>
        <dbReference type="Proteomes" id="UP000230407"/>
    </source>
</evidence>
<feature type="region of interest" description="Disordered" evidence="1">
    <location>
        <begin position="1"/>
        <end position="42"/>
    </location>
</feature>
<gene>
    <name evidence="2" type="ORF">CUT44_16775</name>
</gene>
<keyword evidence="3" id="KW-1185">Reference proteome</keyword>
<evidence type="ECO:0000256" key="1">
    <source>
        <dbReference type="SAM" id="MobiDB-lite"/>
    </source>
</evidence>
<evidence type="ECO:0000313" key="2">
    <source>
        <dbReference type="EMBL" id="PJE96691.1"/>
    </source>
</evidence>